<dbReference type="InterPro" id="IPR029045">
    <property type="entry name" value="ClpP/crotonase-like_dom_sf"/>
</dbReference>
<protein>
    <submittedName>
        <fullName evidence="4">Enoyl-CoA hydratase/isomerase family protein</fullName>
    </submittedName>
</protein>
<dbReference type="GO" id="GO:0016853">
    <property type="term" value="F:isomerase activity"/>
    <property type="evidence" value="ECO:0007669"/>
    <property type="project" value="UniProtKB-KW"/>
</dbReference>
<dbReference type="Gene3D" id="3.90.226.10">
    <property type="entry name" value="2-enoyl-CoA Hydratase, Chain A, domain 1"/>
    <property type="match status" value="1"/>
</dbReference>
<gene>
    <name evidence="4" type="ORF">D8Y22_15180</name>
</gene>
<dbReference type="CDD" id="cd06558">
    <property type="entry name" value="crotonase-like"/>
    <property type="match status" value="1"/>
</dbReference>
<feature type="region of interest" description="Disordered" evidence="3">
    <location>
        <begin position="1"/>
        <end position="25"/>
    </location>
</feature>
<sequence>MRGTGEDASNERPALAGDGSSPFGTRWSAEPWKTICRRTVLHIRMPTAIDYTIETDRAIAFVTLDRPDALNALNDRLIEEFCETIERAESDDDVRVIVVQGQGDDAFSAGYDINPEGETEDPVPSVEDLLDRFDASTAHVHAVWDCDKPVIAAVDGYCLAGGSDLAMACDIVIATDDSSFGYPGLRMAGVPPTLIYPFVMNLHEAKELLLSGKIVDAERADELGMVNRVVAKSELMDAVFAEVEELRKMPGNNVRILKHVLNGTAEMKGASPMFKYSELFDALGHHTEYGKEYYRIAATEGFDAALEYMNDIDKGMTPSE</sequence>
<comment type="caution">
    <text evidence="4">The sequence shown here is derived from an EMBL/GenBank/DDBJ whole genome shotgun (WGS) entry which is preliminary data.</text>
</comment>
<evidence type="ECO:0000313" key="4">
    <source>
        <dbReference type="EMBL" id="THE64066.1"/>
    </source>
</evidence>
<dbReference type="EMBL" id="RBZW01000044">
    <property type="protein sequence ID" value="THE64066.1"/>
    <property type="molecule type" value="Genomic_DNA"/>
</dbReference>
<evidence type="ECO:0000256" key="1">
    <source>
        <dbReference type="ARBA" id="ARBA00005254"/>
    </source>
</evidence>
<dbReference type="PROSITE" id="PS00166">
    <property type="entry name" value="ENOYL_COA_HYDRATASE"/>
    <property type="match status" value="1"/>
</dbReference>
<dbReference type="PANTHER" id="PTHR43802">
    <property type="entry name" value="ENOYL-COA HYDRATASE"/>
    <property type="match status" value="1"/>
</dbReference>
<organism evidence="4 5">
    <name type="scientific">Salinadaptatus halalkaliphilus</name>
    <dbReference type="NCBI Taxonomy" id="2419781"/>
    <lineage>
        <taxon>Archaea</taxon>
        <taxon>Methanobacteriati</taxon>
        <taxon>Methanobacteriota</taxon>
        <taxon>Stenosarchaea group</taxon>
        <taxon>Halobacteria</taxon>
        <taxon>Halobacteriales</taxon>
        <taxon>Natrialbaceae</taxon>
        <taxon>Salinadaptatus</taxon>
    </lineage>
</organism>
<evidence type="ECO:0000313" key="5">
    <source>
        <dbReference type="Proteomes" id="UP000318864"/>
    </source>
</evidence>
<dbReference type="AlphaFoldDB" id="A0A4S3TJA9"/>
<proteinExistence type="inferred from homology"/>
<name>A0A4S3TJA9_9EURY</name>
<keyword evidence="4" id="KW-0413">Isomerase</keyword>
<comment type="similarity">
    <text evidence="1 2">Belongs to the enoyl-CoA hydratase/isomerase family.</text>
</comment>
<accession>A0A4S3TJA9</accession>
<dbReference type="Pfam" id="PF00378">
    <property type="entry name" value="ECH_1"/>
    <property type="match status" value="1"/>
</dbReference>
<reference evidence="4 5" key="1">
    <citation type="submission" date="2018-10" db="EMBL/GenBank/DDBJ databases">
        <title>Natronolimnobius sp. XQ-INN 246 isolated from Inner Mongolia Autonomous Region of China.</title>
        <authorList>
            <person name="Xue Q."/>
        </authorList>
    </citation>
    <scope>NUCLEOTIDE SEQUENCE [LARGE SCALE GENOMIC DNA]</scope>
    <source>
        <strain evidence="4 5">XQ-INN 246</strain>
    </source>
</reference>
<dbReference type="InterPro" id="IPR001753">
    <property type="entry name" value="Enoyl-CoA_hydra/iso"/>
</dbReference>
<keyword evidence="5" id="KW-1185">Reference proteome</keyword>
<evidence type="ECO:0000256" key="3">
    <source>
        <dbReference type="SAM" id="MobiDB-lite"/>
    </source>
</evidence>
<dbReference type="SUPFAM" id="SSF52096">
    <property type="entry name" value="ClpP/crotonase"/>
    <property type="match status" value="1"/>
</dbReference>
<dbReference type="Proteomes" id="UP000318864">
    <property type="component" value="Unassembled WGS sequence"/>
</dbReference>
<evidence type="ECO:0000256" key="2">
    <source>
        <dbReference type="RuleBase" id="RU003707"/>
    </source>
</evidence>
<dbReference type="InterPro" id="IPR018376">
    <property type="entry name" value="Enoyl-CoA_hyd/isom_CS"/>
</dbReference>
<dbReference type="PANTHER" id="PTHR43802:SF1">
    <property type="entry name" value="IP11341P-RELATED"/>
    <property type="match status" value="1"/>
</dbReference>